<dbReference type="Pfam" id="PF00255">
    <property type="entry name" value="GSHPx"/>
    <property type="match status" value="1"/>
</dbReference>
<gene>
    <name evidence="5" type="ORF">HMPREF9726_00502</name>
</gene>
<dbReference type="GO" id="GO:0034599">
    <property type="term" value="P:cellular response to oxidative stress"/>
    <property type="evidence" value="ECO:0007669"/>
    <property type="project" value="TreeGrafter"/>
</dbReference>
<accession>A0A0E2E6R9</accession>
<evidence type="ECO:0000256" key="1">
    <source>
        <dbReference type="ARBA" id="ARBA00006926"/>
    </source>
</evidence>
<organism evidence="5">
    <name type="scientific">Treponema denticola H-22</name>
    <dbReference type="NCBI Taxonomy" id="999432"/>
    <lineage>
        <taxon>Bacteria</taxon>
        <taxon>Pseudomonadati</taxon>
        <taxon>Spirochaetota</taxon>
        <taxon>Spirochaetia</taxon>
        <taxon>Spirochaetales</taxon>
        <taxon>Treponemataceae</taxon>
        <taxon>Treponema</taxon>
    </lineage>
</organism>
<evidence type="ECO:0000313" key="5">
    <source>
        <dbReference type="EMBL" id="EMB35361.1"/>
    </source>
</evidence>
<evidence type="ECO:0000256" key="2">
    <source>
        <dbReference type="ARBA" id="ARBA00022559"/>
    </source>
</evidence>
<dbReference type="PANTHER" id="PTHR11592:SF78">
    <property type="entry name" value="GLUTATHIONE PEROXIDASE"/>
    <property type="match status" value="1"/>
</dbReference>
<dbReference type="PRINTS" id="PR01011">
    <property type="entry name" value="GLUTPROXDASE"/>
</dbReference>
<dbReference type="PANTHER" id="PTHR11592">
    <property type="entry name" value="GLUTATHIONE PEROXIDASE"/>
    <property type="match status" value="1"/>
</dbReference>
<dbReference type="Proteomes" id="UP000011705">
    <property type="component" value="Chromosome"/>
</dbReference>
<comment type="similarity">
    <text evidence="1 4">Belongs to the glutathione peroxidase family.</text>
</comment>
<dbReference type="SUPFAM" id="SSF52833">
    <property type="entry name" value="Thioredoxin-like"/>
    <property type="match status" value="1"/>
</dbReference>
<evidence type="ECO:0000256" key="3">
    <source>
        <dbReference type="ARBA" id="ARBA00023002"/>
    </source>
</evidence>
<reference evidence="5" key="1">
    <citation type="submission" date="2012-01" db="EMBL/GenBank/DDBJ databases">
        <title>The Genome Sequence of Treponema denticola H-22.</title>
        <authorList>
            <consortium name="The Broad Institute Genome Sequencing Platform"/>
            <person name="Earl A."/>
            <person name="Ward D."/>
            <person name="Feldgarden M."/>
            <person name="Gevers D."/>
            <person name="Blanton J.M."/>
            <person name="Fenno C.J."/>
            <person name="Baranova O.V."/>
            <person name="Mathney J."/>
            <person name="Dewhirst F.E."/>
            <person name="Izard J."/>
            <person name="Young S.K."/>
            <person name="Zeng Q."/>
            <person name="Gargeya S."/>
            <person name="Fitzgerald M."/>
            <person name="Haas B."/>
            <person name="Abouelleil A."/>
            <person name="Alvarado L."/>
            <person name="Arachchi H.M."/>
            <person name="Berlin A."/>
            <person name="Chapman S.B."/>
            <person name="Gearin G."/>
            <person name="Goldberg J."/>
            <person name="Griggs A."/>
            <person name="Gujja S."/>
            <person name="Hansen M."/>
            <person name="Heiman D."/>
            <person name="Howarth C."/>
            <person name="Larimer J."/>
            <person name="Lui A."/>
            <person name="MacDonald P.J.P."/>
            <person name="McCowen C."/>
            <person name="Montmayeur A."/>
            <person name="Murphy C."/>
            <person name="Neiman D."/>
            <person name="Pearson M."/>
            <person name="Priest M."/>
            <person name="Roberts A."/>
            <person name="Saif S."/>
            <person name="Shea T."/>
            <person name="Sisk P."/>
            <person name="Stolte C."/>
            <person name="Sykes S."/>
            <person name="Wortman J."/>
            <person name="Nusbaum C."/>
            <person name="Birren B."/>
        </authorList>
    </citation>
    <scope>NUCLEOTIDE SEQUENCE [LARGE SCALE GENOMIC DNA]</scope>
    <source>
        <strain evidence="5">H-22</strain>
    </source>
</reference>
<dbReference type="PATRIC" id="fig|999432.5.peg.518"/>
<keyword evidence="3 4" id="KW-0560">Oxidoreductase</keyword>
<evidence type="ECO:0000256" key="4">
    <source>
        <dbReference type="RuleBase" id="RU000499"/>
    </source>
</evidence>
<dbReference type="InterPro" id="IPR000889">
    <property type="entry name" value="Glutathione_peroxidase"/>
</dbReference>
<protein>
    <recommendedName>
        <fullName evidence="4">Glutathione peroxidase</fullName>
    </recommendedName>
</protein>
<dbReference type="Gene3D" id="3.40.30.10">
    <property type="entry name" value="Glutaredoxin"/>
    <property type="match status" value="1"/>
</dbReference>
<comment type="caution">
    <text evidence="5">The sequence shown here is derived from an EMBL/GenBank/DDBJ whole genome shotgun (WGS) entry which is preliminary data.</text>
</comment>
<name>A0A0E2E6R9_TREDN</name>
<proteinExistence type="inferred from homology"/>
<dbReference type="GO" id="GO:0004601">
    <property type="term" value="F:peroxidase activity"/>
    <property type="evidence" value="ECO:0007669"/>
    <property type="project" value="UniProtKB-KW"/>
</dbReference>
<dbReference type="PROSITE" id="PS51355">
    <property type="entry name" value="GLUTATHIONE_PEROXID_3"/>
    <property type="match status" value="1"/>
</dbReference>
<sequence>MEALYKEYRDKKFLVAAFPCNQFGGQDPGTNEEIRNFAQSKYGVSFPIMAKIEVNGENTEPIFSFLKKASNGEDIKWNFAKFLVDKTGERVTAYAPTVAPEDLKKDIEKLLN</sequence>
<dbReference type="AlphaFoldDB" id="A0A0E2E6R9"/>
<dbReference type="PIRSF" id="PIRSF000303">
    <property type="entry name" value="Glutathion_perox"/>
    <property type="match status" value="1"/>
</dbReference>
<dbReference type="CDD" id="cd00340">
    <property type="entry name" value="GSH_Peroxidase"/>
    <property type="match status" value="1"/>
</dbReference>
<dbReference type="InterPro" id="IPR036249">
    <property type="entry name" value="Thioredoxin-like_sf"/>
</dbReference>
<dbReference type="HOGENOM" id="CLU_029507_4_0_12"/>
<dbReference type="EMBL" id="AGDV01000004">
    <property type="protein sequence ID" value="EMB35361.1"/>
    <property type="molecule type" value="Genomic_DNA"/>
</dbReference>
<keyword evidence="2 4" id="KW-0575">Peroxidase</keyword>